<feature type="chain" id="PRO_5037395302" evidence="7">
    <location>
        <begin position="37"/>
        <end position="487"/>
    </location>
</feature>
<accession>A0A936NBL0</accession>
<feature type="region of interest" description="Disordered" evidence="5">
    <location>
        <begin position="354"/>
        <end position="431"/>
    </location>
</feature>
<name>A0A936NBL0_9ACTN</name>
<keyword evidence="6" id="KW-1133">Transmembrane helix</keyword>
<dbReference type="PROSITE" id="PS50847">
    <property type="entry name" value="GRAM_POS_ANCHORING"/>
    <property type="match status" value="1"/>
</dbReference>
<dbReference type="AlphaFoldDB" id="A0A936NBL0"/>
<sequence length="487" mass="48742">MSSVTHNPERSTRLPAAMAVVAAVLLTISLISPAAAAPPKNPNQSAASWLASQVNADGALEGFTPGVADYGTTLQGIIGLAAAGAEGPTAQRMLDAVNGDIDTAVAPFGDDDPGRLSLAILANVALGEDPTDAGGVDLVTRLQATQRVAAPDIGLYGTGDPTYDGAFRQGLSLLALASLDIDDPAGEAWLTDQQCNTGSWVAYRSDTAVPCPAVDAASFSGPDTNSTALALLGLTAQGVTPDQDAQAWLTGVRTASGGWPYFGDASEPADASSSALVLTALRTATGTTDTDGLAALRTFQIPCEAEDPADIGGLFFQAQGDGSELPDNFSTAQGLWGLSEVEFPVIDAELADPVAPDCTVPPTTPTTPSTTPGSTAAVVPPTSAVTPTSDVTIPVESTTPPPSGDEAPSDVAVPVSGPAAEAVPTPPAAPYAAAAPAQPIQTVTATPTSTSFLANTGASPNLVLLAAAAMLGIGAAALLVRRRIGMR</sequence>
<evidence type="ECO:0000256" key="5">
    <source>
        <dbReference type="SAM" id="MobiDB-lite"/>
    </source>
</evidence>
<organism evidence="9 10">
    <name type="scientific">Candidatus Neomicrothrix subdominans</name>
    <dbReference type="NCBI Taxonomy" id="2954438"/>
    <lineage>
        <taxon>Bacteria</taxon>
        <taxon>Bacillati</taxon>
        <taxon>Actinomycetota</taxon>
        <taxon>Acidimicrobiia</taxon>
        <taxon>Acidimicrobiales</taxon>
        <taxon>Microthrixaceae</taxon>
        <taxon>Candidatus Neomicrothrix</taxon>
    </lineage>
</organism>
<evidence type="ECO:0000256" key="3">
    <source>
        <dbReference type="ARBA" id="ARBA00022729"/>
    </source>
</evidence>
<reference evidence="9 10" key="1">
    <citation type="submission" date="2020-10" db="EMBL/GenBank/DDBJ databases">
        <title>Connecting structure to function with the recovery of over 1000 high-quality activated sludge metagenome-assembled genomes encoding full-length rRNA genes using long-read sequencing.</title>
        <authorList>
            <person name="Singleton C.M."/>
            <person name="Petriglieri F."/>
            <person name="Kristensen J.M."/>
            <person name="Kirkegaard R.H."/>
            <person name="Michaelsen T.Y."/>
            <person name="Andersen M.H."/>
            <person name="Karst S.M."/>
            <person name="Dueholm M.S."/>
            <person name="Nielsen P.H."/>
            <person name="Albertsen M."/>
        </authorList>
    </citation>
    <scope>NUCLEOTIDE SEQUENCE [LARGE SCALE GENOMIC DNA]</scope>
    <source>
        <strain evidence="9">Lyne_18-Q3-R50-59_MAXAC.006</strain>
    </source>
</reference>
<evidence type="ECO:0000313" key="10">
    <source>
        <dbReference type="Proteomes" id="UP000727993"/>
    </source>
</evidence>
<protein>
    <submittedName>
        <fullName evidence="9">LPXTG cell wall anchor domain-containing protein</fullName>
    </submittedName>
</protein>
<evidence type="ECO:0000256" key="6">
    <source>
        <dbReference type="SAM" id="Phobius"/>
    </source>
</evidence>
<keyword evidence="2" id="KW-0964">Secreted</keyword>
<evidence type="ECO:0000313" key="9">
    <source>
        <dbReference type="EMBL" id="MBK9296671.1"/>
    </source>
</evidence>
<dbReference type="Gene3D" id="1.50.10.20">
    <property type="match status" value="1"/>
</dbReference>
<feature type="transmembrane region" description="Helical" evidence="6">
    <location>
        <begin position="462"/>
        <end position="480"/>
    </location>
</feature>
<feature type="compositionally biased region" description="Polar residues" evidence="5">
    <location>
        <begin position="383"/>
        <end position="398"/>
    </location>
</feature>
<dbReference type="Proteomes" id="UP000727993">
    <property type="component" value="Unassembled WGS sequence"/>
</dbReference>
<keyword evidence="6" id="KW-0472">Membrane</keyword>
<feature type="domain" description="Gram-positive cocci surface proteins LPxTG" evidence="8">
    <location>
        <begin position="453"/>
        <end position="487"/>
    </location>
</feature>
<evidence type="ECO:0000259" key="8">
    <source>
        <dbReference type="PROSITE" id="PS50847"/>
    </source>
</evidence>
<keyword evidence="3 7" id="KW-0732">Signal</keyword>
<dbReference type="SUPFAM" id="SSF48239">
    <property type="entry name" value="Terpenoid cyclases/Protein prenyltransferases"/>
    <property type="match status" value="2"/>
</dbReference>
<evidence type="ECO:0000256" key="7">
    <source>
        <dbReference type="SAM" id="SignalP"/>
    </source>
</evidence>
<keyword evidence="1" id="KW-0134">Cell wall</keyword>
<dbReference type="InterPro" id="IPR008930">
    <property type="entry name" value="Terpenoid_cyclase/PrenylTrfase"/>
</dbReference>
<keyword evidence="6" id="KW-0812">Transmembrane</keyword>
<keyword evidence="4" id="KW-0572">Peptidoglycan-anchor</keyword>
<feature type="compositionally biased region" description="Low complexity" evidence="5">
    <location>
        <begin position="354"/>
        <end position="377"/>
    </location>
</feature>
<dbReference type="EMBL" id="JADJZA010000004">
    <property type="protein sequence ID" value="MBK9296671.1"/>
    <property type="molecule type" value="Genomic_DNA"/>
</dbReference>
<proteinExistence type="predicted"/>
<comment type="caution">
    <text evidence="9">The sequence shown here is derived from an EMBL/GenBank/DDBJ whole genome shotgun (WGS) entry which is preliminary data.</text>
</comment>
<feature type="signal peptide" evidence="7">
    <location>
        <begin position="1"/>
        <end position="36"/>
    </location>
</feature>
<evidence type="ECO:0000256" key="1">
    <source>
        <dbReference type="ARBA" id="ARBA00022512"/>
    </source>
</evidence>
<dbReference type="InterPro" id="IPR019931">
    <property type="entry name" value="LPXTG_anchor"/>
</dbReference>
<evidence type="ECO:0000256" key="4">
    <source>
        <dbReference type="ARBA" id="ARBA00023088"/>
    </source>
</evidence>
<gene>
    <name evidence="9" type="ORF">IPN02_07475</name>
</gene>
<evidence type="ECO:0000256" key="2">
    <source>
        <dbReference type="ARBA" id="ARBA00022525"/>
    </source>
</evidence>
<dbReference type="NCBIfam" id="TIGR01167">
    <property type="entry name" value="LPXTG_anchor"/>
    <property type="match status" value="1"/>
</dbReference>